<sequence length="96" mass="10918">MTDSVETLVPREASSQQPLIIQIVVRPDLLEGEGWGVEPLMAQVAHATGTSPWYVLHETRERTETQAYLDNLKNMGKVVRSLSLFDLLRTYQLHKL</sequence>
<protein>
    <submittedName>
        <fullName evidence="1">Uncharacterized protein</fullName>
    </submittedName>
</protein>
<dbReference type="SUPFAM" id="SSF102462">
    <property type="entry name" value="Peptidyl-tRNA hydrolase II"/>
    <property type="match status" value="1"/>
</dbReference>
<evidence type="ECO:0000313" key="1">
    <source>
        <dbReference type="EMBL" id="TBU51540.1"/>
    </source>
</evidence>
<reference evidence="1 2" key="1">
    <citation type="submission" date="2019-01" db="EMBL/GenBank/DDBJ databases">
        <title>Draft genome sequences of three monokaryotic isolates of the white-rot basidiomycete fungus Dichomitus squalens.</title>
        <authorList>
            <consortium name="DOE Joint Genome Institute"/>
            <person name="Lopez S.C."/>
            <person name="Andreopoulos B."/>
            <person name="Pangilinan J."/>
            <person name="Lipzen A."/>
            <person name="Riley R."/>
            <person name="Ahrendt S."/>
            <person name="Ng V."/>
            <person name="Barry K."/>
            <person name="Daum C."/>
            <person name="Grigoriev I.V."/>
            <person name="Hilden K.S."/>
            <person name="Makela M.R."/>
            <person name="de Vries R.P."/>
        </authorList>
    </citation>
    <scope>NUCLEOTIDE SEQUENCE [LARGE SCALE GENOMIC DNA]</scope>
    <source>
        <strain evidence="1 2">CBS 464.89</strain>
    </source>
</reference>
<dbReference type="InterPro" id="IPR023476">
    <property type="entry name" value="Pep_tRNA_hydro_II_dom_sf"/>
</dbReference>
<dbReference type="AlphaFoldDB" id="A0A4Q9PA33"/>
<keyword evidence="2" id="KW-1185">Reference proteome</keyword>
<dbReference type="EMBL" id="ML145309">
    <property type="protein sequence ID" value="TBU51540.1"/>
    <property type="molecule type" value="Genomic_DNA"/>
</dbReference>
<organism evidence="1 2">
    <name type="scientific">Dichomitus squalens</name>
    <dbReference type="NCBI Taxonomy" id="114155"/>
    <lineage>
        <taxon>Eukaryota</taxon>
        <taxon>Fungi</taxon>
        <taxon>Dikarya</taxon>
        <taxon>Basidiomycota</taxon>
        <taxon>Agaricomycotina</taxon>
        <taxon>Agaricomycetes</taxon>
        <taxon>Polyporales</taxon>
        <taxon>Polyporaceae</taxon>
        <taxon>Dichomitus</taxon>
    </lineage>
</organism>
<accession>A0A4Q9PA33</accession>
<name>A0A4Q9PA33_9APHY</name>
<gene>
    <name evidence="1" type="ORF">BD310DRAFT_834087</name>
</gene>
<evidence type="ECO:0000313" key="2">
    <source>
        <dbReference type="Proteomes" id="UP000292082"/>
    </source>
</evidence>
<dbReference type="Proteomes" id="UP000292082">
    <property type="component" value="Unassembled WGS sequence"/>
</dbReference>
<dbReference type="STRING" id="114155.A0A4Q9PA33"/>
<proteinExistence type="predicted"/>